<gene>
    <name evidence="2" type="ORF">GMARGA_LOCUS4054</name>
</gene>
<protein>
    <submittedName>
        <fullName evidence="2">31129_t:CDS:1</fullName>
    </submittedName>
</protein>
<dbReference type="InterPro" id="IPR036537">
    <property type="entry name" value="Adaptor_Cbl_N_dom_sf"/>
</dbReference>
<feature type="domain" description="Mixed lineage kinase" evidence="1">
    <location>
        <begin position="23"/>
        <end position="147"/>
    </location>
</feature>
<evidence type="ECO:0000259" key="1">
    <source>
        <dbReference type="Pfam" id="PF22215"/>
    </source>
</evidence>
<keyword evidence="3" id="KW-1185">Reference proteome</keyword>
<dbReference type="InterPro" id="IPR059179">
    <property type="entry name" value="MLKL-like_MCAfunc"/>
</dbReference>
<dbReference type="EMBL" id="CAJVQB010001551">
    <property type="protein sequence ID" value="CAG8540449.1"/>
    <property type="molecule type" value="Genomic_DNA"/>
</dbReference>
<comment type="caution">
    <text evidence="2">The sequence shown here is derived from an EMBL/GenBank/DDBJ whole genome shotgun (WGS) entry which is preliminary data.</text>
</comment>
<dbReference type="Pfam" id="PF22215">
    <property type="entry name" value="MLKL_N"/>
    <property type="match status" value="1"/>
</dbReference>
<dbReference type="CDD" id="cd21037">
    <property type="entry name" value="MLKL_NTD"/>
    <property type="match status" value="1"/>
</dbReference>
<sequence length="255" mass="30260">MNKTIHVVSTVAKILALYSPVVGTINIIAREIYDIYENAESNKEICKFIVNRVPTVEFAINTMMRNIEDNKEKFQEKNYFLAFERFKNALTNIKNYTNKVLKFSRYKNFFNAIEVKNKYQKLTEEYDACIRDLGIAIAISDQNDKFIEAKKVDKVLNNTEKTFEKLDYADHKFDALAKYIEIIKEFIKYQINKPENDIRGHIVRRLYNENDSKYVLQFYGLSNIDNNKVIVFEWNEHGTLIDFYNTHDIPWTRKI</sequence>
<dbReference type="Gene3D" id="1.20.930.20">
    <property type="entry name" value="Adaptor protein Cbl, N-terminal domain"/>
    <property type="match status" value="1"/>
</dbReference>
<evidence type="ECO:0000313" key="3">
    <source>
        <dbReference type="Proteomes" id="UP000789901"/>
    </source>
</evidence>
<dbReference type="InterPro" id="IPR054000">
    <property type="entry name" value="MLKL_N"/>
</dbReference>
<evidence type="ECO:0000313" key="2">
    <source>
        <dbReference type="EMBL" id="CAG8540449.1"/>
    </source>
</evidence>
<proteinExistence type="predicted"/>
<organism evidence="2 3">
    <name type="scientific">Gigaspora margarita</name>
    <dbReference type="NCBI Taxonomy" id="4874"/>
    <lineage>
        <taxon>Eukaryota</taxon>
        <taxon>Fungi</taxon>
        <taxon>Fungi incertae sedis</taxon>
        <taxon>Mucoromycota</taxon>
        <taxon>Glomeromycotina</taxon>
        <taxon>Glomeromycetes</taxon>
        <taxon>Diversisporales</taxon>
        <taxon>Gigasporaceae</taxon>
        <taxon>Gigaspora</taxon>
    </lineage>
</organism>
<name>A0ABM8W6S1_GIGMA</name>
<accession>A0ABM8W6S1</accession>
<reference evidence="2 3" key="1">
    <citation type="submission" date="2021-06" db="EMBL/GenBank/DDBJ databases">
        <authorList>
            <person name="Kallberg Y."/>
            <person name="Tangrot J."/>
            <person name="Rosling A."/>
        </authorList>
    </citation>
    <scope>NUCLEOTIDE SEQUENCE [LARGE SCALE GENOMIC DNA]</scope>
    <source>
        <strain evidence="2 3">120-4 pot B 10/14</strain>
    </source>
</reference>
<dbReference type="Proteomes" id="UP000789901">
    <property type="component" value="Unassembled WGS sequence"/>
</dbReference>